<dbReference type="OrthoDB" id="8548152at2"/>
<keyword evidence="2" id="KW-1185">Reference proteome</keyword>
<protein>
    <submittedName>
        <fullName evidence="1">CRISPR-associated protein Csx16</fullName>
    </submittedName>
</protein>
<dbReference type="EMBL" id="FOFO01000035">
    <property type="protein sequence ID" value="SEQ47888.1"/>
    <property type="molecule type" value="Genomic_DNA"/>
</dbReference>
<name>A0A1H9GDN0_9GAMM</name>
<dbReference type="AlphaFoldDB" id="A0A1H9GDN0"/>
<evidence type="ECO:0000313" key="2">
    <source>
        <dbReference type="Proteomes" id="UP000199496"/>
    </source>
</evidence>
<dbReference type="CDD" id="cd09743">
    <property type="entry name" value="Csx16_III-U"/>
    <property type="match status" value="1"/>
</dbReference>
<gene>
    <name evidence="1" type="ORF">SAMN05421693_13514</name>
</gene>
<accession>A0A1H9GDN0</accession>
<dbReference type="Pfam" id="PF09652">
    <property type="entry name" value="Cas_VVA1548"/>
    <property type="match status" value="1"/>
</dbReference>
<reference evidence="1 2" key="1">
    <citation type="submission" date="2016-10" db="EMBL/GenBank/DDBJ databases">
        <authorList>
            <person name="de Groot N.N."/>
        </authorList>
    </citation>
    <scope>NUCLEOTIDE SEQUENCE [LARGE SCALE GENOMIC DNA]</scope>
    <source>
        <strain evidence="1 2">B7-7</strain>
    </source>
</reference>
<sequence>MGKTYFISRHPGAVTWAARRGIPVDRTLDHLEIELVHPGDTVIGTLPINLVARVCERGGRYLHLSLSLPPELRGQELSAETLERLGARLEEYEAVRKPCPEARK</sequence>
<organism evidence="1 2">
    <name type="scientific">Ectothiorhodospira magna</name>
    <dbReference type="NCBI Taxonomy" id="867345"/>
    <lineage>
        <taxon>Bacteria</taxon>
        <taxon>Pseudomonadati</taxon>
        <taxon>Pseudomonadota</taxon>
        <taxon>Gammaproteobacteria</taxon>
        <taxon>Chromatiales</taxon>
        <taxon>Ectothiorhodospiraceae</taxon>
        <taxon>Ectothiorhodospira</taxon>
    </lineage>
</organism>
<evidence type="ECO:0000313" key="1">
    <source>
        <dbReference type="EMBL" id="SEQ47888.1"/>
    </source>
</evidence>
<proteinExistence type="predicted"/>
<dbReference type="STRING" id="867345.SAMN05421693_13514"/>
<dbReference type="RefSeq" id="WP_090209359.1">
    <property type="nucleotide sequence ID" value="NZ_FOFO01000035.1"/>
</dbReference>
<dbReference type="NCBIfam" id="TIGR02620">
    <property type="entry name" value="cas_VVA1548"/>
    <property type="match status" value="1"/>
</dbReference>
<dbReference type="Proteomes" id="UP000199496">
    <property type="component" value="Unassembled WGS sequence"/>
</dbReference>
<dbReference type="InterPro" id="IPR013443">
    <property type="entry name" value="CRISPR-assoc_prot_Csx16"/>
</dbReference>